<accession>A0A1H1N6T8</accession>
<dbReference type="RefSeq" id="WP_092651175.1">
    <property type="nucleotide sequence ID" value="NZ_LT629732.1"/>
</dbReference>
<protein>
    <recommendedName>
        <fullName evidence="3">YjbR protein</fullName>
    </recommendedName>
</protein>
<dbReference type="SUPFAM" id="SSF142906">
    <property type="entry name" value="YjbR-like"/>
    <property type="match status" value="1"/>
</dbReference>
<organism evidence="1 2">
    <name type="scientific">Actinopolymorpha singaporensis</name>
    <dbReference type="NCBI Taxonomy" id="117157"/>
    <lineage>
        <taxon>Bacteria</taxon>
        <taxon>Bacillati</taxon>
        <taxon>Actinomycetota</taxon>
        <taxon>Actinomycetes</taxon>
        <taxon>Propionibacteriales</taxon>
        <taxon>Actinopolymorphaceae</taxon>
        <taxon>Actinopolymorpha</taxon>
    </lineage>
</organism>
<evidence type="ECO:0008006" key="3">
    <source>
        <dbReference type="Google" id="ProtNLM"/>
    </source>
</evidence>
<sequence length="128" mass="14447">MTSTNDIRRWATALPEVEEIDHFRFHVPVFKVRGRTFVGMGQDSTTAVFCIAEQEAYDVAAADPATYEALRRPDARKSFLGLQVQLGDVSTVRVRSLVEQAWRQQAPKRLVAEYDRRDRNAPASAPTP</sequence>
<name>A0A1H1N6T8_9ACTN</name>
<keyword evidence="2" id="KW-1185">Reference proteome</keyword>
<dbReference type="EMBL" id="LT629732">
    <property type="protein sequence ID" value="SDR94841.1"/>
    <property type="molecule type" value="Genomic_DNA"/>
</dbReference>
<reference evidence="1 2" key="1">
    <citation type="submission" date="2016-10" db="EMBL/GenBank/DDBJ databases">
        <authorList>
            <person name="de Groot N.N."/>
        </authorList>
    </citation>
    <scope>NUCLEOTIDE SEQUENCE [LARGE SCALE GENOMIC DNA]</scope>
    <source>
        <strain evidence="1 2">DSM 22024</strain>
    </source>
</reference>
<evidence type="ECO:0000313" key="2">
    <source>
        <dbReference type="Proteomes" id="UP000198983"/>
    </source>
</evidence>
<dbReference type="InterPro" id="IPR058532">
    <property type="entry name" value="YjbR/MT2646/Rv2570-like"/>
</dbReference>
<evidence type="ECO:0000313" key="1">
    <source>
        <dbReference type="EMBL" id="SDR94841.1"/>
    </source>
</evidence>
<dbReference type="InterPro" id="IPR038056">
    <property type="entry name" value="YjbR-like_sf"/>
</dbReference>
<dbReference type="OrthoDB" id="6167040at2"/>
<gene>
    <name evidence="1" type="ORF">SAMN04489717_1125</name>
</gene>
<dbReference type="Proteomes" id="UP000198983">
    <property type="component" value="Chromosome I"/>
</dbReference>
<dbReference type="AlphaFoldDB" id="A0A1H1N6T8"/>
<dbReference type="Pfam" id="PF04237">
    <property type="entry name" value="YjbR"/>
    <property type="match status" value="1"/>
</dbReference>
<dbReference type="STRING" id="117157.SAMN04489717_1125"/>
<proteinExistence type="predicted"/>